<dbReference type="InterPro" id="IPR005162">
    <property type="entry name" value="Retrotrans_gag_dom"/>
</dbReference>
<organism evidence="3">
    <name type="scientific">Chromera velia CCMP2878</name>
    <dbReference type="NCBI Taxonomy" id="1169474"/>
    <lineage>
        <taxon>Eukaryota</taxon>
        <taxon>Sar</taxon>
        <taxon>Alveolata</taxon>
        <taxon>Colpodellida</taxon>
        <taxon>Chromeraceae</taxon>
        <taxon>Chromera</taxon>
    </lineage>
</organism>
<name>A0A0G4HUK2_9ALVE</name>
<evidence type="ECO:0000313" key="3">
    <source>
        <dbReference type="EMBL" id="CEM48083.1"/>
    </source>
</evidence>
<gene>
    <name evidence="3" type="ORF">Cvel_8656</name>
</gene>
<dbReference type="EMBL" id="CDMZ01003927">
    <property type="protein sequence ID" value="CEM48083.1"/>
    <property type="molecule type" value="Genomic_DNA"/>
</dbReference>
<protein>
    <recommendedName>
        <fullName evidence="2">Retrotransposon gag domain-containing protein</fullName>
    </recommendedName>
</protein>
<dbReference type="Pfam" id="PF03732">
    <property type="entry name" value="Retrotrans_gag"/>
    <property type="match status" value="1"/>
</dbReference>
<dbReference type="AlphaFoldDB" id="A0A0G4HUK2"/>
<feature type="domain" description="Retrotransposon gag" evidence="2">
    <location>
        <begin position="290"/>
        <end position="357"/>
    </location>
</feature>
<feature type="region of interest" description="Disordered" evidence="1">
    <location>
        <begin position="136"/>
        <end position="171"/>
    </location>
</feature>
<sequence length="358" mass="39644">MHADGWSAADYDLGKKNCIHCCQALASRLGPGVFPIPLQYMEGIDYLLSLPEWVQRVAGVASEETREARTNQIAQWRVKRELQQKVAKQFLSNPQNTVRFPDLARSVREFDESIPSFLAWQHLAIVQITSQSSRAPPSVGVVEIGTDTGPGEGSEEPERRDKSPSEGSLDMQTLCFTSTGGFRSVSPTDATGRLDDSTAIYSRGGEGGVGVTVLEAPGSTPSSSAGASTDTGPSHCASKVVELPAKLMFSSKREELQRWLKDVEDFFELNEVKELKKMKMVKGQLPAYLKEWYEKFKEEHGVFSNWESLKTELTERLKVTIERSIAQAKLQALRCTEALGVEKYNEAFSQLVGQLPHL</sequence>
<dbReference type="Gene3D" id="3.90.1720.30">
    <property type="entry name" value="PPPDE domains"/>
    <property type="match status" value="1"/>
</dbReference>
<feature type="compositionally biased region" description="Low complexity" evidence="1">
    <location>
        <begin position="215"/>
        <end position="234"/>
    </location>
</feature>
<evidence type="ECO:0000256" key="1">
    <source>
        <dbReference type="SAM" id="MobiDB-lite"/>
    </source>
</evidence>
<dbReference type="VEuPathDB" id="CryptoDB:Cvel_8656"/>
<reference evidence="3" key="1">
    <citation type="submission" date="2014-11" db="EMBL/GenBank/DDBJ databases">
        <authorList>
            <person name="Otto D Thomas"/>
            <person name="Naeem Raeece"/>
        </authorList>
    </citation>
    <scope>NUCLEOTIDE SEQUENCE</scope>
</reference>
<feature type="region of interest" description="Disordered" evidence="1">
    <location>
        <begin position="215"/>
        <end position="235"/>
    </location>
</feature>
<dbReference type="InterPro" id="IPR042266">
    <property type="entry name" value="PPPDE_sf"/>
</dbReference>
<accession>A0A0G4HUK2</accession>
<evidence type="ECO:0000259" key="2">
    <source>
        <dbReference type="Pfam" id="PF03732"/>
    </source>
</evidence>
<proteinExistence type="predicted"/>